<evidence type="ECO:0000256" key="1">
    <source>
        <dbReference type="SAM" id="MobiDB-lite"/>
    </source>
</evidence>
<dbReference type="Proteomes" id="UP000054735">
    <property type="component" value="Unassembled WGS sequence"/>
</dbReference>
<reference evidence="2 4" key="1">
    <citation type="submission" date="2015-11" db="EMBL/GenBank/DDBJ databases">
        <title>Genomic analysis of 38 Legionella species identifies large and diverse effector repertoires.</title>
        <authorList>
            <person name="Burstein D."/>
            <person name="Amaro F."/>
            <person name="Zusman T."/>
            <person name="Lifshitz Z."/>
            <person name="Cohen O."/>
            <person name="Gilbert J.A."/>
            <person name="Pupko T."/>
            <person name="Shuman H.A."/>
            <person name="Segal G."/>
        </authorList>
    </citation>
    <scope>NUCLEOTIDE SEQUENCE [LARGE SCALE GENOMIC DNA]</scope>
    <source>
        <strain evidence="2 4">CDC#1407-AL-14</strain>
    </source>
</reference>
<gene>
    <name evidence="3" type="primary">lvrA_1</name>
    <name evidence="2" type="ORF">Lbir_0255</name>
    <name evidence="3" type="ORF">NCTC12437_01970</name>
</gene>
<evidence type="ECO:0000313" key="4">
    <source>
        <dbReference type="Proteomes" id="UP000054735"/>
    </source>
</evidence>
<dbReference type="AlphaFoldDB" id="A0A378IBK2"/>
<keyword evidence="4" id="KW-1185">Reference proteome</keyword>
<evidence type="ECO:0000313" key="3">
    <source>
        <dbReference type="EMBL" id="STX32190.1"/>
    </source>
</evidence>
<dbReference type="RefSeq" id="WP_237758944.1">
    <property type="nucleotide sequence ID" value="NZ_CAAAHV010000031.1"/>
</dbReference>
<accession>A0A378IBK2</accession>
<sequence length="303" mass="34493">MLIDIKCNNKKDGCKMDFLFINSQELSALAGLPYVQQVAYLTGIRPYMDRKTSIVGGVNRRISYQSLSEALYVEPHQGITNSGSPSRQQLRRIIKGLEKAGLIQIQSADMHLILKCLLVNSDIPDQNKPDTKPAQQSGIVNQRKNTEIPSNYTQYSAKPNTEEIVKPDTPHNSDLDLVCLGEQFEKFWESYPQPADKLKTWNEFLKVNPDKALFAKMMSALKQQIIAHQQLQKQGEWVPNWKYPANWLAQESWNQVLTVQTTKESARNEKSQRSHIPKTSFDVFWASCGQGAHLDFDDIKAIQ</sequence>
<dbReference type="EMBL" id="LNXT01000001">
    <property type="protein sequence ID" value="KTC76186.1"/>
    <property type="molecule type" value="Genomic_DNA"/>
</dbReference>
<name>A0A378IBK2_9GAMM</name>
<dbReference type="STRING" id="28083.Lbir_0255"/>
<reference evidence="3 5" key="2">
    <citation type="submission" date="2018-06" db="EMBL/GenBank/DDBJ databases">
        <authorList>
            <consortium name="Pathogen Informatics"/>
            <person name="Doyle S."/>
        </authorList>
    </citation>
    <scope>NUCLEOTIDE SEQUENCE [LARGE SCALE GENOMIC DNA]</scope>
    <source>
        <strain evidence="3 5">NCTC12437</strain>
    </source>
</reference>
<organism evidence="3 5">
    <name type="scientific">Legionella birminghamensis</name>
    <dbReference type="NCBI Taxonomy" id="28083"/>
    <lineage>
        <taxon>Bacteria</taxon>
        <taxon>Pseudomonadati</taxon>
        <taxon>Pseudomonadota</taxon>
        <taxon>Gammaproteobacteria</taxon>
        <taxon>Legionellales</taxon>
        <taxon>Legionellaceae</taxon>
        <taxon>Legionella</taxon>
    </lineage>
</organism>
<feature type="region of interest" description="Disordered" evidence="1">
    <location>
        <begin position="125"/>
        <end position="145"/>
    </location>
</feature>
<dbReference type="EMBL" id="UGNW01000001">
    <property type="protein sequence ID" value="STX32190.1"/>
    <property type="molecule type" value="Genomic_DNA"/>
</dbReference>
<evidence type="ECO:0000313" key="2">
    <source>
        <dbReference type="EMBL" id="KTC76186.1"/>
    </source>
</evidence>
<protein>
    <submittedName>
        <fullName evidence="3">Protein LvrA</fullName>
    </submittedName>
</protein>
<dbReference type="Proteomes" id="UP000255066">
    <property type="component" value="Unassembled WGS sequence"/>
</dbReference>
<proteinExistence type="predicted"/>
<feature type="compositionally biased region" description="Polar residues" evidence="1">
    <location>
        <begin position="133"/>
        <end position="145"/>
    </location>
</feature>
<evidence type="ECO:0000313" key="5">
    <source>
        <dbReference type="Proteomes" id="UP000255066"/>
    </source>
</evidence>